<dbReference type="PANTHER" id="PTHR11109">
    <property type="entry name" value="GTP CYCLOHYDROLASE I"/>
    <property type="match status" value="1"/>
</dbReference>
<accession>C9KQJ2</accession>
<keyword evidence="4 5" id="KW-0378">Hydrolase</keyword>
<dbReference type="Pfam" id="PF01227">
    <property type="entry name" value="GTP_cyclohydroI"/>
    <property type="match status" value="1"/>
</dbReference>
<keyword evidence="5" id="KW-0342">GTP-binding</keyword>
<evidence type="ECO:0000256" key="2">
    <source>
        <dbReference type="ARBA" id="ARBA00005080"/>
    </source>
</evidence>
<comment type="catalytic activity">
    <reaction evidence="1 5">
        <text>GTP + H2O = 7,8-dihydroneopterin 3'-triphosphate + formate + H(+)</text>
        <dbReference type="Rhea" id="RHEA:17473"/>
        <dbReference type="ChEBI" id="CHEBI:15377"/>
        <dbReference type="ChEBI" id="CHEBI:15378"/>
        <dbReference type="ChEBI" id="CHEBI:15740"/>
        <dbReference type="ChEBI" id="CHEBI:37565"/>
        <dbReference type="ChEBI" id="CHEBI:58462"/>
        <dbReference type="EC" id="3.5.4.16"/>
    </reaction>
</comment>
<comment type="caution">
    <text evidence="7">The sequence shown here is derived from an EMBL/GenBank/DDBJ whole genome shotgun (WGS) entry which is preliminary data.</text>
</comment>
<feature type="binding site" evidence="5">
    <location>
        <position position="115"/>
    </location>
    <ligand>
        <name>Zn(2+)</name>
        <dbReference type="ChEBI" id="CHEBI:29105"/>
    </ligand>
</feature>
<dbReference type="NCBIfam" id="NF006826">
    <property type="entry name" value="PRK09347.1-3"/>
    <property type="match status" value="1"/>
</dbReference>
<dbReference type="InterPro" id="IPR043134">
    <property type="entry name" value="GTP-CH-I_N"/>
</dbReference>
<protein>
    <recommendedName>
        <fullName evidence="5">GTP cyclohydrolase 1</fullName>
        <ecNumber evidence="5">3.5.4.16</ecNumber>
    </recommendedName>
    <alternativeName>
        <fullName evidence="5">GTP cyclohydrolase I</fullName>
        <shortName evidence="5">GTP-CH-I</shortName>
    </alternativeName>
</protein>
<dbReference type="SUPFAM" id="SSF55620">
    <property type="entry name" value="Tetrahydrobiopterin biosynthesis enzymes-like"/>
    <property type="match status" value="1"/>
</dbReference>
<dbReference type="EMBL" id="ABWK02000023">
    <property type="protein sequence ID" value="EEX67983.1"/>
    <property type="molecule type" value="Genomic_DNA"/>
</dbReference>
<dbReference type="HAMAP" id="MF_00223">
    <property type="entry name" value="FolE"/>
    <property type="match status" value="1"/>
</dbReference>
<evidence type="ECO:0000259" key="6">
    <source>
        <dbReference type="Pfam" id="PF01227"/>
    </source>
</evidence>
<evidence type="ECO:0000256" key="4">
    <source>
        <dbReference type="ARBA" id="ARBA00022801"/>
    </source>
</evidence>
<dbReference type="eggNOG" id="COG0302">
    <property type="taxonomic scope" value="Bacteria"/>
</dbReference>
<evidence type="ECO:0000256" key="5">
    <source>
        <dbReference type="HAMAP-Rule" id="MF_00223"/>
    </source>
</evidence>
<dbReference type="Gene3D" id="3.30.1130.10">
    <property type="match status" value="1"/>
</dbReference>
<comment type="pathway">
    <text evidence="2 5">Cofactor biosynthesis; 7,8-dihydroneopterin triphosphate biosynthesis; 7,8-dihydroneopterin triphosphate from GTP: step 1/1.</text>
</comment>
<organism evidence="7 8">
    <name type="scientific">Mitsuokella multacida DSM 20544</name>
    <dbReference type="NCBI Taxonomy" id="500635"/>
    <lineage>
        <taxon>Bacteria</taxon>
        <taxon>Bacillati</taxon>
        <taxon>Bacillota</taxon>
        <taxon>Negativicutes</taxon>
        <taxon>Selenomonadales</taxon>
        <taxon>Selenomonadaceae</taxon>
        <taxon>Mitsuokella</taxon>
    </lineage>
</organism>
<proteinExistence type="inferred from homology"/>
<dbReference type="AlphaFoldDB" id="C9KQJ2"/>
<dbReference type="GO" id="GO:0006729">
    <property type="term" value="P:tetrahydrobiopterin biosynthetic process"/>
    <property type="evidence" value="ECO:0007669"/>
    <property type="project" value="TreeGrafter"/>
</dbReference>
<evidence type="ECO:0000256" key="1">
    <source>
        <dbReference type="ARBA" id="ARBA00001052"/>
    </source>
</evidence>
<dbReference type="GO" id="GO:0008270">
    <property type="term" value="F:zinc ion binding"/>
    <property type="evidence" value="ECO:0007669"/>
    <property type="project" value="UniProtKB-UniRule"/>
</dbReference>
<dbReference type="HOGENOM" id="CLU_049768_3_3_9"/>
<dbReference type="UniPathway" id="UPA00848">
    <property type="reaction ID" value="UER00151"/>
</dbReference>
<dbReference type="EC" id="3.5.4.16" evidence="5"/>
<reference evidence="7" key="1">
    <citation type="submission" date="2009-09" db="EMBL/GenBank/DDBJ databases">
        <authorList>
            <person name="Weinstock G."/>
            <person name="Sodergren E."/>
            <person name="Clifton S."/>
            <person name="Fulton L."/>
            <person name="Fulton B."/>
            <person name="Courtney L."/>
            <person name="Fronick C."/>
            <person name="Harrison M."/>
            <person name="Strong C."/>
            <person name="Farmer C."/>
            <person name="Delahaunty K."/>
            <person name="Markovic C."/>
            <person name="Hall O."/>
            <person name="Minx P."/>
            <person name="Tomlinson C."/>
            <person name="Mitreva M."/>
            <person name="Nelson J."/>
            <person name="Hou S."/>
            <person name="Wollam A."/>
            <person name="Pepin K.H."/>
            <person name="Johnson M."/>
            <person name="Bhonagiri V."/>
            <person name="Nash W.E."/>
            <person name="Warren W."/>
            <person name="Chinwalla A."/>
            <person name="Mardis E.R."/>
            <person name="Wilson R.K."/>
        </authorList>
    </citation>
    <scope>NUCLEOTIDE SEQUENCE [LARGE SCALE GENOMIC DNA]</scope>
    <source>
        <strain evidence="7">DSM 20544</strain>
    </source>
</reference>
<evidence type="ECO:0000313" key="7">
    <source>
        <dbReference type="EMBL" id="EEX67983.1"/>
    </source>
</evidence>
<dbReference type="GO" id="GO:0005737">
    <property type="term" value="C:cytoplasm"/>
    <property type="evidence" value="ECO:0007669"/>
    <property type="project" value="TreeGrafter"/>
</dbReference>
<dbReference type="Gene3D" id="1.10.286.10">
    <property type="match status" value="1"/>
</dbReference>
<keyword evidence="5" id="KW-0479">Metal-binding</keyword>
<name>C9KQJ2_9FIRM</name>
<comment type="subunit">
    <text evidence="5">Homopolymer.</text>
</comment>
<comment type="similarity">
    <text evidence="5">Belongs to the GTP cyclohydrolase I family.</text>
</comment>
<dbReference type="GO" id="GO:0003934">
    <property type="term" value="F:GTP cyclohydrolase I activity"/>
    <property type="evidence" value="ECO:0007669"/>
    <property type="project" value="UniProtKB-UniRule"/>
</dbReference>
<dbReference type="InterPro" id="IPR043133">
    <property type="entry name" value="GTP-CH-I_C/QueF"/>
</dbReference>
<dbReference type="InterPro" id="IPR018234">
    <property type="entry name" value="GTP_CycHdrlase_I_CS"/>
</dbReference>
<keyword evidence="5" id="KW-0547">Nucleotide-binding</keyword>
<dbReference type="Proteomes" id="UP000003671">
    <property type="component" value="Unassembled WGS sequence"/>
</dbReference>
<dbReference type="STRING" id="500635.MITSMUL_05509"/>
<dbReference type="PANTHER" id="PTHR11109:SF7">
    <property type="entry name" value="GTP CYCLOHYDROLASE 1"/>
    <property type="match status" value="1"/>
</dbReference>
<sequence length="234" mass="26066">MAVVFLCGFFVWKIWNNGLIIKNNDEWSGIERADDMRERNEKAVQAMRAFLEALGLDLEQCGMERTPERVAGLYADLFDGLGKDSNGIWGERFPSETKGIVAVRHIPFYSVCEHHLLPFFGEVSLAYLPHDGEVAGFSKFVKLVECYAHRPQLQERMTAQLAAAIAEGLGADGVLVVVEAEQLCMTMREGMARGTQTVTSERLGAFREDAALCEQAWMVLGGKKDDSNTEIRIS</sequence>
<dbReference type="InterPro" id="IPR020602">
    <property type="entry name" value="GTP_CycHdrlase_I_dom"/>
</dbReference>
<gene>
    <name evidence="5" type="primary">folE</name>
    <name evidence="7" type="ORF">MITSMUL_05509</name>
</gene>
<dbReference type="NCBIfam" id="NF006825">
    <property type="entry name" value="PRK09347.1-2"/>
    <property type="match status" value="1"/>
</dbReference>
<keyword evidence="3 5" id="KW-0554">One-carbon metabolism</keyword>
<evidence type="ECO:0000256" key="3">
    <source>
        <dbReference type="ARBA" id="ARBA00022563"/>
    </source>
</evidence>
<keyword evidence="5" id="KW-0862">Zinc</keyword>
<evidence type="ECO:0000313" key="8">
    <source>
        <dbReference type="Proteomes" id="UP000003671"/>
    </source>
</evidence>
<dbReference type="GO" id="GO:0046654">
    <property type="term" value="P:tetrahydrofolate biosynthetic process"/>
    <property type="evidence" value="ECO:0007669"/>
    <property type="project" value="UniProtKB-UniRule"/>
</dbReference>
<dbReference type="InterPro" id="IPR001474">
    <property type="entry name" value="GTP_CycHdrlase_I"/>
</dbReference>
<dbReference type="GO" id="GO:0006730">
    <property type="term" value="P:one-carbon metabolic process"/>
    <property type="evidence" value="ECO:0007669"/>
    <property type="project" value="UniProtKB-UniRule"/>
</dbReference>
<dbReference type="PROSITE" id="PS00860">
    <property type="entry name" value="GTP_CYCLOHYDROL_1_2"/>
    <property type="match status" value="1"/>
</dbReference>
<feature type="binding site" evidence="5">
    <location>
        <position position="112"/>
    </location>
    <ligand>
        <name>Zn(2+)</name>
        <dbReference type="ChEBI" id="CHEBI:29105"/>
    </ligand>
</feature>
<dbReference type="GO" id="GO:0005525">
    <property type="term" value="F:GTP binding"/>
    <property type="evidence" value="ECO:0007669"/>
    <property type="project" value="UniProtKB-KW"/>
</dbReference>
<feature type="domain" description="GTP cyclohydrolase I" evidence="6">
    <location>
        <begin position="45"/>
        <end position="216"/>
    </location>
</feature>
<keyword evidence="8" id="KW-1185">Reference proteome</keyword>
<dbReference type="PATRIC" id="fig|500635.8.peg.2113"/>
<feature type="binding site" evidence="5">
    <location>
        <position position="184"/>
    </location>
    <ligand>
        <name>Zn(2+)</name>
        <dbReference type="ChEBI" id="CHEBI:29105"/>
    </ligand>
</feature>
<dbReference type="FunFam" id="3.30.1130.10:FF:000001">
    <property type="entry name" value="GTP cyclohydrolase 1"/>
    <property type="match status" value="1"/>
</dbReference>